<sequence>MESEDQTVKITDRDYAYTGEDRNKFLHCCLCMRYTPFLFYIVSKKVLNLTRLNAKNNFFCVNCLPEEEASADGDASTLYPAGSLLNNPEVRKLFEGYEYSNPYFDKYYSKDRLILTVDTKIHPNYKRVTRKPLPAHIKLDKLFQLFPPVHRMPFKKMSTPLAMLTNLREKYKEICEKYHETNTTRDFYDNIDVMIDRTPLIIQTARNRSRGCVTESTPFPSDSYAIRSQISEELSVNVGLSDTAGQAEISSQSLSGSNTPLPESQPALPESQPALPENQHSLLSLIENGAMDVISFSSENTMSESSPRILSISDNRPLQGISDSQEAGPSGLQRQQREIPATAQQAKRRRMSTPVNPSPDEAQTARGSRVRLPRLAGG</sequence>
<evidence type="ECO:0000313" key="2">
    <source>
        <dbReference type="EnsemblMetazoa" id="AMIN002585-PA"/>
    </source>
</evidence>
<feature type="region of interest" description="Disordered" evidence="1">
    <location>
        <begin position="299"/>
        <end position="378"/>
    </location>
</feature>
<feature type="compositionally biased region" description="Polar residues" evidence="1">
    <location>
        <begin position="312"/>
        <end position="327"/>
    </location>
</feature>
<evidence type="ECO:0000256" key="1">
    <source>
        <dbReference type="SAM" id="MobiDB-lite"/>
    </source>
</evidence>
<dbReference type="VEuPathDB" id="VectorBase:AMIN002585"/>
<feature type="compositionally biased region" description="Polar residues" evidence="1">
    <location>
        <begin position="247"/>
        <end position="262"/>
    </location>
</feature>
<evidence type="ECO:0000313" key="3">
    <source>
        <dbReference type="Proteomes" id="UP000075920"/>
    </source>
</evidence>
<keyword evidence="3" id="KW-1185">Reference proteome</keyword>
<dbReference type="EnsemblMetazoa" id="AMIN002585-RA">
    <property type="protein sequence ID" value="AMIN002585-PA"/>
    <property type="gene ID" value="AMIN002585"/>
</dbReference>
<reference evidence="3" key="1">
    <citation type="submission" date="2013-03" db="EMBL/GenBank/DDBJ databases">
        <title>The Genome Sequence of Anopheles minimus MINIMUS1.</title>
        <authorList>
            <consortium name="The Broad Institute Genomics Platform"/>
            <person name="Neafsey D.E."/>
            <person name="Walton C."/>
            <person name="Walker B."/>
            <person name="Young S.K."/>
            <person name="Zeng Q."/>
            <person name="Gargeya S."/>
            <person name="Fitzgerald M."/>
            <person name="Haas B."/>
            <person name="Abouelleil A."/>
            <person name="Allen A.W."/>
            <person name="Alvarado L."/>
            <person name="Arachchi H.M."/>
            <person name="Berlin A.M."/>
            <person name="Chapman S.B."/>
            <person name="Gainer-Dewar J."/>
            <person name="Goldberg J."/>
            <person name="Griggs A."/>
            <person name="Gujja S."/>
            <person name="Hansen M."/>
            <person name="Howarth C."/>
            <person name="Imamovic A."/>
            <person name="Ireland A."/>
            <person name="Larimer J."/>
            <person name="McCowan C."/>
            <person name="Murphy C."/>
            <person name="Pearson M."/>
            <person name="Poon T.W."/>
            <person name="Priest M."/>
            <person name="Roberts A."/>
            <person name="Saif S."/>
            <person name="Shea T."/>
            <person name="Sisk P."/>
            <person name="Sykes S."/>
            <person name="Wortman J."/>
            <person name="Nusbaum C."/>
            <person name="Birren B."/>
        </authorList>
    </citation>
    <scope>NUCLEOTIDE SEQUENCE [LARGE SCALE GENOMIC DNA]</scope>
    <source>
        <strain evidence="3">MINIMUS1</strain>
    </source>
</reference>
<protein>
    <submittedName>
        <fullName evidence="2">Uncharacterized protein</fullName>
    </submittedName>
</protein>
<feature type="region of interest" description="Disordered" evidence="1">
    <location>
        <begin position="247"/>
        <end position="275"/>
    </location>
</feature>
<name>A0A182VWY6_9DIPT</name>
<proteinExistence type="predicted"/>
<reference evidence="2" key="2">
    <citation type="submission" date="2020-05" db="UniProtKB">
        <authorList>
            <consortium name="EnsemblMetazoa"/>
        </authorList>
    </citation>
    <scope>IDENTIFICATION</scope>
    <source>
        <strain evidence="2">MINIMUS1</strain>
    </source>
</reference>
<dbReference type="Proteomes" id="UP000075920">
    <property type="component" value="Unassembled WGS sequence"/>
</dbReference>
<accession>A0A182VWY6</accession>
<dbReference type="AlphaFoldDB" id="A0A182VWY6"/>
<organism evidence="2 3">
    <name type="scientific">Anopheles minimus</name>
    <dbReference type="NCBI Taxonomy" id="112268"/>
    <lineage>
        <taxon>Eukaryota</taxon>
        <taxon>Metazoa</taxon>
        <taxon>Ecdysozoa</taxon>
        <taxon>Arthropoda</taxon>
        <taxon>Hexapoda</taxon>
        <taxon>Insecta</taxon>
        <taxon>Pterygota</taxon>
        <taxon>Neoptera</taxon>
        <taxon>Endopterygota</taxon>
        <taxon>Diptera</taxon>
        <taxon>Nematocera</taxon>
        <taxon>Culicoidea</taxon>
        <taxon>Culicidae</taxon>
        <taxon>Anophelinae</taxon>
        <taxon>Anopheles</taxon>
    </lineage>
</organism>